<keyword evidence="2" id="KW-1185">Reference proteome</keyword>
<name>A0A0B5A5B3_9CAUD</name>
<dbReference type="GeneID" id="23681329"/>
<evidence type="ECO:0000313" key="2">
    <source>
        <dbReference type="Proteomes" id="UP000031732"/>
    </source>
</evidence>
<dbReference type="EMBL" id="KP162168">
    <property type="protein sequence ID" value="AJD83169.1"/>
    <property type="molecule type" value="Genomic_DNA"/>
</dbReference>
<reference evidence="2" key="1">
    <citation type="submission" date="2014-11" db="EMBL/GenBank/DDBJ databases">
        <title>Complete genome sequence of Paracoccus marcusii phage vB_PmaS_IMEP1 isolated from the South China Sea.</title>
        <authorList>
            <person name="Xu Y."/>
            <person name="Zhang R."/>
            <person name="Jiao N."/>
        </authorList>
    </citation>
    <scope>NUCLEOTIDE SEQUENCE [LARGE SCALE GENOMIC DNA]</scope>
</reference>
<organism evidence="1 2">
    <name type="scientific">Paracoccus phage vB_PmaS-R3</name>
    <dbReference type="NCBI Taxonomy" id="2494563"/>
    <lineage>
        <taxon>Viruses</taxon>
        <taxon>Duplodnaviria</taxon>
        <taxon>Heunggongvirae</taxon>
        <taxon>Uroviricota</taxon>
        <taxon>Caudoviricetes</taxon>
        <taxon>Zhuquevirus</taxon>
        <taxon>Zhuquevirus R3</taxon>
    </lineage>
</organism>
<dbReference type="Proteomes" id="UP000031732">
    <property type="component" value="Genome"/>
</dbReference>
<protein>
    <submittedName>
        <fullName evidence="1">Tail protein</fullName>
    </submittedName>
</protein>
<dbReference type="RefSeq" id="YP_009126435.1">
    <property type="nucleotide sequence ID" value="NC_026608.1"/>
</dbReference>
<evidence type="ECO:0000313" key="1">
    <source>
        <dbReference type="EMBL" id="AJD83169.1"/>
    </source>
</evidence>
<dbReference type="KEGG" id="vg:23681329"/>
<sequence>MSLKKKFKTDSALANDGVWFDYPGQPNEDGTVPGFKLARKGSQNKAYTKAMREFTLAHTDDEGNYNTDNMTEEDAEAVELNVFVDGLLMEWRNFQPEDDGNVLEFSKEAAREVFGDPDWFDLRADLAKRCGHADAFKTAQLKGEAKN</sequence>
<proteinExistence type="predicted"/>
<reference evidence="1 2" key="2">
    <citation type="journal article" date="2015" name="Stand. Genomic Sci.">
        <title>Complete genome sequence of Paracoccus marcusii phage vB_PmaS-R3 isolated from the South China Sea.</title>
        <authorList>
            <person name="Xu Y."/>
            <person name="Zhang R."/>
            <person name="Jiao N."/>
        </authorList>
    </citation>
    <scope>NUCLEOTIDE SEQUENCE [LARGE SCALE GENOMIC DNA]</scope>
</reference>
<accession>A0A0B5A5B3</accession>